<feature type="compositionally biased region" description="Polar residues" evidence="3">
    <location>
        <begin position="1366"/>
        <end position="1385"/>
    </location>
</feature>
<dbReference type="SUPFAM" id="SSF48452">
    <property type="entry name" value="TPR-like"/>
    <property type="match status" value="1"/>
</dbReference>
<dbReference type="InterPro" id="IPR019734">
    <property type="entry name" value="TPR_rpt"/>
</dbReference>
<gene>
    <name evidence="6" type="ORF">EV356DRAFT_513513</name>
</gene>
<dbReference type="Proteomes" id="UP000800092">
    <property type="component" value="Unassembled WGS sequence"/>
</dbReference>
<feature type="compositionally biased region" description="Acidic residues" evidence="3">
    <location>
        <begin position="620"/>
        <end position="659"/>
    </location>
</feature>
<keyword evidence="2" id="KW-0802">TPR repeat</keyword>
<proteinExistence type="predicted"/>
<feature type="region of interest" description="Disordered" evidence="3">
    <location>
        <begin position="1439"/>
        <end position="1458"/>
    </location>
</feature>
<feature type="domain" description="Nephrocystin 3-like N-terminal" evidence="5">
    <location>
        <begin position="299"/>
        <end position="462"/>
    </location>
</feature>
<dbReference type="Gene3D" id="1.25.40.10">
    <property type="entry name" value="Tetratricopeptide repeat domain"/>
    <property type="match status" value="1"/>
</dbReference>
<reference evidence="6" key="1">
    <citation type="journal article" date="2020" name="Stud. Mycol.">
        <title>101 Dothideomycetes genomes: a test case for predicting lifestyles and emergence of pathogens.</title>
        <authorList>
            <person name="Haridas S."/>
            <person name="Albert R."/>
            <person name="Binder M."/>
            <person name="Bloem J."/>
            <person name="Labutti K."/>
            <person name="Salamov A."/>
            <person name="Andreopoulos B."/>
            <person name="Baker S."/>
            <person name="Barry K."/>
            <person name="Bills G."/>
            <person name="Bluhm B."/>
            <person name="Cannon C."/>
            <person name="Castanera R."/>
            <person name="Culley D."/>
            <person name="Daum C."/>
            <person name="Ezra D."/>
            <person name="Gonzalez J."/>
            <person name="Henrissat B."/>
            <person name="Kuo A."/>
            <person name="Liang C."/>
            <person name="Lipzen A."/>
            <person name="Lutzoni F."/>
            <person name="Magnuson J."/>
            <person name="Mondo S."/>
            <person name="Nolan M."/>
            <person name="Ohm R."/>
            <person name="Pangilinan J."/>
            <person name="Park H.-J."/>
            <person name="Ramirez L."/>
            <person name="Alfaro M."/>
            <person name="Sun H."/>
            <person name="Tritt A."/>
            <person name="Yoshinaga Y."/>
            <person name="Zwiers L.-H."/>
            <person name="Turgeon B."/>
            <person name="Goodwin S."/>
            <person name="Spatafora J."/>
            <person name="Crous P."/>
            <person name="Grigoriev I."/>
        </authorList>
    </citation>
    <scope>NUCLEOTIDE SEQUENCE</scope>
    <source>
        <strain evidence="6">Tuck. ex Michener</strain>
    </source>
</reference>
<dbReference type="InterPro" id="IPR031350">
    <property type="entry name" value="Goodbye_dom"/>
</dbReference>
<evidence type="ECO:0000313" key="7">
    <source>
        <dbReference type="Proteomes" id="UP000800092"/>
    </source>
</evidence>
<keyword evidence="7" id="KW-1185">Reference proteome</keyword>
<dbReference type="OrthoDB" id="448455at2759"/>
<evidence type="ECO:0000256" key="2">
    <source>
        <dbReference type="PROSITE-ProRule" id="PRU00339"/>
    </source>
</evidence>
<dbReference type="PROSITE" id="PS50005">
    <property type="entry name" value="TPR"/>
    <property type="match status" value="1"/>
</dbReference>
<evidence type="ECO:0000256" key="3">
    <source>
        <dbReference type="SAM" id="MobiDB-lite"/>
    </source>
</evidence>
<keyword evidence="1" id="KW-0677">Repeat</keyword>
<dbReference type="InterPro" id="IPR011990">
    <property type="entry name" value="TPR-like_helical_dom_sf"/>
</dbReference>
<feature type="region of interest" description="Disordered" evidence="3">
    <location>
        <begin position="591"/>
        <end position="675"/>
    </location>
</feature>
<evidence type="ECO:0000256" key="1">
    <source>
        <dbReference type="ARBA" id="ARBA00022737"/>
    </source>
</evidence>
<feature type="repeat" description="TPR" evidence="2">
    <location>
        <begin position="964"/>
        <end position="997"/>
    </location>
</feature>
<dbReference type="PANTHER" id="PTHR10039">
    <property type="entry name" value="AMELOGENIN"/>
    <property type="match status" value="1"/>
</dbReference>
<feature type="domain" description="Fungal STAND N-terminal Goodbye" evidence="4">
    <location>
        <begin position="11"/>
        <end position="134"/>
    </location>
</feature>
<protein>
    <submittedName>
        <fullName evidence="6">Uncharacterized protein</fullName>
    </submittedName>
</protein>
<organism evidence="6 7">
    <name type="scientific">Viridothelium virens</name>
    <name type="common">Speckled blister lichen</name>
    <name type="synonym">Trypethelium virens</name>
    <dbReference type="NCBI Taxonomy" id="1048519"/>
    <lineage>
        <taxon>Eukaryota</taxon>
        <taxon>Fungi</taxon>
        <taxon>Dikarya</taxon>
        <taxon>Ascomycota</taxon>
        <taxon>Pezizomycotina</taxon>
        <taxon>Dothideomycetes</taxon>
        <taxon>Dothideomycetes incertae sedis</taxon>
        <taxon>Trypetheliales</taxon>
        <taxon>Trypetheliaceae</taxon>
        <taxon>Viridothelium</taxon>
    </lineage>
</organism>
<dbReference type="InterPro" id="IPR056884">
    <property type="entry name" value="NPHP3-like_N"/>
</dbReference>
<evidence type="ECO:0000313" key="6">
    <source>
        <dbReference type="EMBL" id="KAF2235940.1"/>
    </source>
</evidence>
<dbReference type="PANTHER" id="PTHR10039:SF17">
    <property type="entry name" value="FUNGAL STAND N-TERMINAL GOODBYE DOMAIN-CONTAINING PROTEIN-RELATED"/>
    <property type="match status" value="1"/>
</dbReference>
<evidence type="ECO:0000259" key="5">
    <source>
        <dbReference type="Pfam" id="PF24883"/>
    </source>
</evidence>
<evidence type="ECO:0000259" key="4">
    <source>
        <dbReference type="Pfam" id="PF17109"/>
    </source>
</evidence>
<sequence>MADQSELQIFWQDAIKAYKSEAEHSAATWNRSVPLNTPEDLANLIERQGQSFKDFRNKHRKVWSCLKRTLDPITTLGDIISVILGAVPVSVPATVILGSVLHLVSTCQDVANAYDWIQTVFAELDEFARRLQSYTSTGRSDTTNGTKGEIPDVLRRKIIAILAFILRVIGRSERLIRRNRFREYLRVTFIGKDEKTKALVEDLNQLLANEQRLVVALTYEKTEEVAALAGNAVNIGAETQGVVNDMHETVNRLADAVEDQAIKRLNEQQITNLRAVLNTTAVDETNDWYSLLKKSLLQGSGAWLQREPFFDYWLQHQAPSMLSAWLSKSLLEKSQSSADDISGASIGYFFIEENKDSSRNLNIILQTLAWQILETDTAFRSHAVLACELSRNTARAEDTWENLFLNYYQPRNEVKECRRAILILDGLDEADQGTRQRLLEMMKAYISRIRSNQPHRIQFAVFGRTTLRSDLKKLRFDNVEKAIEVSSKKNEEDIKNYIEFRLKKLSVIQAMRTKKGANSADKAKKFAHGIRKKRDLKFGEIDVILRIDSPTTNWLLWDHLRDKFSSILRFRYPCGYDPDAVAPIPATNNVDADETAQSEKMAVEEDHDDAVGSNATADIADNDDDFDLGDDSDEDADQASSGDDDDDKDSKEDDNDDEDSKTQTESKAADETQEADYHYEWNQRQTEIDFTHQRFREYLRIEGDQKTRKKKDLPINLDIHKVQLELTLDCFKMLRLGSQRDFAPIHYFSYPAFYIFDHLDQIDIACVGQHAGYSTDTISMHQTSSTRDHDTDRECDDVKRKMTTVCSELFWLLHEEEGCRAIINSLDARTDGEPDMFWQLWLGHQRKTPVMQRWLDIASKDTTLDQEQRDWCVKAAKSVTELLNPLAMTMTKIWLTKKGYDDVAYTDKSEFLVWFLKGYRSLGDNADLPEKLANFNYSRDLSFYGLAASAIEDLAECAGLEKTSHWYTGLGWILYEARETDRAIEILGKAIELDHQAWVPMEATARAYAEAKRDYETAIEWMNKALEVMPKYFKDTNVDSYILQNVAGWKQQLGDYSGAFQIAKDAWYANAASMPCAHRYIMACIDAECWWEIIDVLGYLDTWNTGNDKGGSTYLIQFMSNYLLPWRIGWAVRDQKQPVFLLDAMDDTLAVISQTNHDALLIHHLFHYGKFSYTFYDKDDRPIGLYEEALTRLKSSDTSTQDEFSEHKVTFTNKLALLYFDLAVQEHKAGRDPAEHANKLKRLATIAGFTVGSEEQSFFLYTPGYPSLLWGRWLRDYEKADTRTWRKCFRSRLLEQIKGLDDDDPTNDTRAYINLASSLFQAGDRVNAGAIVAVMFKTLEEYIKQRGSVQAAAANEDQMNEDSPETESLQTAGSDRPPNTQYTTQLKDEAEKAEGEERGTDDHLPQAAGPEPPPALSHRILLSRADGTPVEALAEKIAPSTGEAPLSGIPFPRAIPTQKPRERAKLTLHLESDIWEYTCDLCGYDAEDKGSMYFCEICLDTSFCGECLTKIKARSSNVRMCNPDHEWYQVWPLNQDKVREMAEDLGMERDDGEIVLELKREWLEALREKWLIE</sequence>
<dbReference type="Pfam" id="PF17109">
    <property type="entry name" value="Goodbye"/>
    <property type="match status" value="1"/>
</dbReference>
<feature type="compositionally biased region" description="Basic and acidic residues" evidence="3">
    <location>
        <begin position="1386"/>
        <end position="1404"/>
    </location>
</feature>
<feature type="region of interest" description="Disordered" evidence="3">
    <location>
        <begin position="1353"/>
        <end position="1417"/>
    </location>
</feature>
<dbReference type="EMBL" id="ML991788">
    <property type="protein sequence ID" value="KAF2235940.1"/>
    <property type="molecule type" value="Genomic_DNA"/>
</dbReference>
<dbReference type="Pfam" id="PF24883">
    <property type="entry name" value="NPHP3_N"/>
    <property type="match status" value="1"/>
</dbReference>
<accession>A0A6A6HEQ4</accession>
<feature type="compositionally biased region" description="Basic and acidic residues" evidence="3">
    <location>
        <begin position="660"/>
        <end position="675"/>
    </location>
</feature>
<name>A0A6A6HEQ4_VIRVR</name>